<gene>
    <name evidence="2" type="ORF">TI39_contig66g00002</name>
</gene>
<protein>
    <submittedName>
        <fullName evidence="2">Uncharacterized protein</fullName>
    </submittedName>
</protein>
<dbReference type="Proteomes" id="UP000033647">
    <property type="component" value="Unassembled WGS sequence"/>
</dbReference>
<feature type="compositionally biased region" description="Acidic residues" evidence="1">
    <location>
        <begin position="163"/>
        <end position="179"/>
    </location>
</feature>
<sequence>MVSTHVTFKKHRLLVGYRREDWTGVWYEPMKDVGEPDVDGAVPFGLYSSPTSTQKREPMEQEVAWFPQFNHKHMEADTKKPRMRMQNIDMHNAWRYLDERDEAKSKELERELEFPNKRRWHSWFNNAKEFKMQKFAQHASAARAKAKKDRLRRALRDAGVPDNGDESDSDPPYESDDEPFVPRQATPMGPPPGRGPRRAPRAPKKRSRPQAEGSNKKPRTAETSAGTESIFGMGQGGLTQATGGRPRFEREESRDWDTDAPEPNQSQSLFLSDDDEDDEAERTERVAGYRPGPQRPGMPIHPLAHRLNGDNNEETAMQRAVTASLEDQDGFDPDEIERAKRASMAPEGRPGAGA</sequence>
<evidence type="ECO:0000313" key="2">
    <source>
        <dbReference type="EMBL" id="KJY02321.1"/>
    </source>
</evidence>
<organism evidence="2 3">
    <name type="scientific">Zymoseptoria brevis</name>
    <dbReference type="NCBI Taxonomy" id="1047168"/>
    <lineage>
        <taxon>Eukaryota</taxon>
        <taxon>Fungi</taxon>
        <taxon>Dikarya</taxon>
        <taxon>Ascomycota</taxon>
        <taxon>Pezizomycotina</taxon>
        <taxon>Dothideomycetes</taxon>
        <taxon>Dothideomycetidae</taxon>
        <taxon>Mycosphaerellales</taxon>
        <taxon>Mycosphaerellaceae</taxon>
        <taxon>Zymoseptoria</taxon>
    </lineage>
</organism>
<feature type="compositionally biased region" description="Acidic residues" evidence="1">
    <location>
        <begin position="272"/>
        <end position="281"/>
    </location>
</feature>
<feature type="compositionally biased region" description="Basic and acidic residues" evidence="1">
    <location>
        <begin position="246"/>
        <end position="257"/>
    </location>
</feature>
<feature type="region of interest" description="Disordered" evidence="1">
    <location>
        <begin position="156"/>
        <end position="354"/>
    </location>
</feature>
<proteinExistence type="predicted"/>
<feature type="compositionally biased region" description="Basic residues" evidence="1">
    <location>
        <begin position="195"/>
        <end position="208"/>
    </location>
</feature>
<accession>A0A0F4H1C7</accession>
<keyword evidence="3" id="KW-1185">Reference proteome</keyword>
<evidence type="ECO:0000256" key="1">
    <source>
        <dbReference type="SAM" id="MobiDB-lite"/>
    </source>
</evidence>
<feature type="compositionally biased region" description="Acidic residues" evidence="1">
    <location>
        <begin position="326"/>
        <end position="335"/>
    </location>
</feature>
<evidence type="ECO:0000313" key="3">
    <source>
        <dbReference type="Proteomes" id="UP000033647"/>
    </source>
</evidence>
<dbReference type="EMBL" id="LAFY01000063">
    <property type="protein sequence ID" value="KJY02321.1"/>
    <property type="molecule type" value="Genomic_DNA"/>
</dbReference>
<comment type="caution">
    <text evidence="2">The sequence shown here is derived from an EMBL/GenBank/DDBJ whole genome shotgun (WGS) entry which is preliminary data.</text>
</comment>
<dbReference type="OrthoDB" id="3923281at2759"/>
<reference evidence="2 3" key="1">
    <citation type="submission" date="2015-03" db="EMBL/GenBank/DDBJ databases">
        <title>RNA-seq based gene annotation and comparative genomics of four Zymoseptoria species reveal species-specific pathogenicity related genes and transposable element activity.</title>
        <authorList>
            <person name="Grandaubert J."/>
            <person name="Bhattacharyya A."/>
            <person name="Stukenbrock E.H."/>
        </authorList>
    </citation>
    <scope>NUCLEOTIDE SEQUENCE [LARGE SCALE GENOMIC DNA]</scope>
    <source>
        <strain evidence="2 3">Zb18110</strain>
    </source>
</reference>
<name>A0A0F4H1C7_9PEZI</name>
<dbReference type="AlphaFoldDB" id="A0A0F4H1C7"/>